<comment type="caution">
    <text evidence="3">The sequence shown here is derived from an EMBL/GenBank/DDBJ whole genome shotgun (WGS) entry which is preliminary data.</text>
</comment>
<keyword evidence="4" id="KW-1185">Reference proteome</keyword>
<dbReference type="PANTHER" id="PTHR43685:SF2">
    <property type="entry name" value="GLYCOSYLTRANSFERASE 2-LIKE DOMAIN-CONTAINING PROTEIN"/>
    <property type="match status" value="1"/>
</dbReference>
<accession>A0ABP1J5Z8</accession>
<dbReference type="CDD" id="cd00761">
    <property type="entry name" value="Glyco_tranf_GTA_type"/>
    <property type="match status" value="1"/>
</dbReference>
<name>A0ABP1J5Z8_9EUKA</name>
<dbReference type="Pfam" id="PF00535">
    <property type="entry name" value="Glycos_transf_2"/>
    <property type="match status" value="1"/>
</dbReference>
<feature type="domain" description="Glycosyltransferase 2-like" evidence="2">
    <location>
        <begin position="15"/>
        <end position="126"/>
    </location>
</feature>
<gene>
    <name evidence="3" type="ORF">HINF_LOCUS33509</name>
</gene>
<reference evidence="3 4" key="1">
    <citation type="submission" date="2024-07" db="EMBL/GenBank/DDBJ databases">
        <authorList>
            <person name="Akdeniz Z."/>
        </authorList>
    </citation>
    <scope>NUCLEOTIDE SEQUENCE [LARGE SCALE GENOMIC DNA]</scope>
</reference>
<protein>
    <submittedName>
        <fullName evidence="3">Glycosyl_transferase family 2 protein</fullName>
    </submittedName>
</protein>
<dbReference type="InterPro" id="IPR001173">
    <property type="entry name" value="Glyco_trans_2-like"/>
</dbReference>
<evidence type="ECO:0000313" key="3">
    <source>
        <dbReference type="EMBL" id="CAL6030632.1"/>
    </source>
</evidence>
<dbReference type="InterPro" id="IPR050834">
    <property type="entry name" value="Glycosyltransf_2"/>
</dbReference>
<dbReference type="Proteomes" id="UP001642409">
    <property type="component" value="Unassembled WGS sequence"/>
</dbReference>
<evidence type="ECO:0000256" key="1">
    <source>
        <dbReference type="ARBA" id="ARBA00003301"/>
    </source>
</evidence>
<dbReference type="SUPFAM" id="SSF53448">
    <property type="entry name" value="Nucleotide-diphospho-sugar transferases"/>
    <property type="match status" value="1"/>
</dbReference>
<proteinExistence type="predicted"/>
<evidence type="ECO:0000259" key="2">
    <source>
        <dbReference type="Pfam" id="PF00535"/>
    </source>
</evidence>
<dbReference type="Gene3D" id="3.90.550.10">
    <property type="entry name" value="Spore Coat Polysaccharide Biosynthesis Protein SpsA, Chain A"/>
    <property type="match status" value="1"/>
</dbReference>
<dbReference type="EMBL" id="CAXDID020000117">
    <property type="protein sequence ID" value="CAL6030632.1"/>
    <property type="molecule type" value="Genomic_DNA"/>
</dbReference>
<sequence length="332" mass="38546">MLIISIICENVPNISIIIPLYNQAQFLTEAVRSIERQSFQNYEIIVIDDLSTDNAQEVIQQLKKQNDRIYNIQFAENQGPFLARTKGIVSARGKYVLFVDADDFLNSETILQHAFELAEDQSADIVHFNEKLLESAGESAFTWANPLNDSVQGKYFGLTQWIISGQGTALHGKLLLKQQLLRALVLIENNFQSIFSTKLYFCEDILLMTAFYVLQEKYVPLLEFGYTYTVRPNSLSKSSQQQYEKFIKRADNSLIVYQIIKQMLAGLDHEYQRNIHYQFFKYMKSFIQEISKYFQSSAEKRAFICDKFINSNILMEEFQNKLKTELCDAIKQ</sequence>
<dbReference type="InterPro" id="IPR029044">
    <property type="entry name" value="Nucleotide-diphossugar_trans"/>
</dbReference>
<organism evidence="3 4">
    <name type="scientific">Hexamita inflata</name>
    <dbReference type="NCBI Taxonomy" id="28002"/>
    <lineage>
        <taxon>Eukaryota</taxon>
        <taxon>Metamonada</taxon>
        <taxon>Diplomonadida</taxon>
        <taxon>Hexamitidae</taxon>
        <taxon>Hexamitinae</taxon>
        <taxon>Hexamita</taxon>
    </lineage>
</organism>
<dbReference type="PANTHER" id="PTHR43685">
    <property type="entry name" value="GLYCOSYLTRANSFERASE"/>
    <property type="match status" value="1"/>
</dbReference>
<evidence type="ECO:0000313" key="4">
    <source>
        <dbReference type="Proteomes" id="UP001642409"/>
    </source>
</evidence>
<comment type="function">
    <text evidence="1">Dolichyl-phosphate beta-glucosyltransferase involved in the glycosylation of glycoproteins through the synthesis of dolichyl beta-D-glucosyl phosphate which serves as a sugar donor for transfer of three glucose residues to the Man-9-GlcNAc-2-PP-dolichol precursor to N-glycans.</text>
</comment>